<keyword evidence="4" id="KW-1185">Reference proteome</keyword>
<dbReference type="InterPro" id="IPR014861">
    <property type="entry name" value="CNP1-like_dom"/>
</dbReference>
<keyword evidence="1" id="KW-0732">Signal</keyword>
<dbReference type="EMBL" id="QJKB01000003">
    <property type="protein sequence ID" value="PXX43972.1"/>
    <property type="molecule type" value="Genomic_DNA"/>
</dbReference>
<dbReference type="Pfam" id="PF08750">
    <property type="entry name" value="CNP1"/>
    <property type="match status" value="1"/>
</dbReference>
<protein>
    <submittedName>
        <fullName evidence="3">CNP1-like family protein</fullName>
    </submittedName>
</protein>
<feature type="signal peptide" evidence="1">
    <location>
        <begin position="1"/>
        <end position="23"/>
    </location>
</feature>
<evidence type="ECO:0000259" key="2">
    <source>
        <dbReference type="Pfam" id="PF08750"/>
    </source>
</evidence>
<accession>A0A318J5A6</accession>
<sequence>MLNKKLAHIIISLALLPASFAHAAEPDLEEDDKEWREVALQLPEAPKAENLLNFYKSPTQSFAIDTTSLIVAADGTIRYSLVATSSGGAKNISYEGLRCQTYQVKLYAFGRPDGTWSRSRRNQWDSITNTGANKQHAALFSDYFCEGKTIAGKASVLVDKLRGKKMTYY</sequence>
<organism evidence="3 4">
    <name type="scientific">Undibacterium pigrum</name>
    <dbReference type="NCBI Taxonomy" id="401470"/>
    <lineage>
        <taxon>Bacteria</taxon>
        <taxon>Pseudomonadati</taxon>
        <taxon>Pseudomonadota</taxon>
        <taxon>Betaproteobacteria</taxon>
        <taxon>Burkholderiales</taxon>
        <taxon>Oxalobacteraceae</taxon>
        <taxon>Undibacterium</taxon>
    </lineage>
</organism>
<proteinExistence type="predicted"/>
<feature type="domain" description="CNP1-like uncharacterised" evidence="2">
    <location>
        <begin position="31"/>
        <end position="162"/>
    </location>
</feature>
<gene>
    <name evidence="3" type="ORF">DFR42_103240</name>
</gene>
<comment type="caution">
    <text evidence="3">The sequence shown here is derived from an EMBL/GenBank/DDBJ whole genome shotgun (WGS) entry which is preliminary data.</text>
</comment>
<evidence type="ECO:0000313" key="4">
    <source>
        <dbReference type="Proteomes" id="UP000247792"/>
    </source>
</evidence>
<dbReference type="Proteomes" id="UP000247792">
    <property type="component" value="Unassembled WGS sequence"/>
</dbReference>
<evidence type="ECO:0000313" key="3">
    <source>
        <dbReference type="EMBL" id="PXX43972.1"/>
    </source>
</evidence>
<dbReference type="AlphaFoldDB" id="A0A318J5A6"/>
<dbReference type="RefSeq" id="WP_110255240.1">
    <property type="nucleotide sequence ID" value="NZ_QJKB01000003.1"/>
</dbReference>
<feature type="chain" id="PRO_5016392409" evidence="1">
    <location>
        <begin position="24"/>
        <end position="169"/>
    </location>
</feature>
<name>A0A318J5A6_9BURK</name>
<reference evidence="3 4" key="1">
    <citation type="submission" date="2018-05" db="EMBL/GenBank/DDBJ databases">
        <title>Genomic Encyclopedia of Type Strains, Phase IV (KMG-IV): sequencing the most valuable type-strain genomes for metagenomic binning, comparative biology and taxonomic classification.</title>
        <authorList>
            <person name="Goeker M."/>
        </authorList>
    </citation>
    <scope>NUCLEOTIDE SEQUENCE [LARGE SCALE GENOMIC DNA]</scope>
    <source>
        <strain evidence="3 4">DSM 19792</strain>
    </source>
</reference>
<evidence type="ECO:0000256" key="1">
    <source>
        <dbReference type="SAM" id="SignalP"/>
    </source>
</evidence>
<dbReference type="OrthoDB" id="7066954at2"/>